<proteinExistence type="predicted"/>
<dbReference type="EnsemblPlants" id="AVESA.00010b.r2.4AG0653770.1">
    <property type="protein sequence ID" value="AVESA.00010b.r2.4AG0653770.1.CDS"/>
    <property type="gene ID" value="AVESA.00010b.r2.4AG0653770"/>
</dbReference>
<reference evidence="1" key="1">
    <citation type="submission" date="2021-05" db="EMBL/GenBank/DDBJ databases">
        <authorList>
            <person name="Scholz U."/>
            <person name="Mascher M."/>
            <person name="Fiebig A."/>
        </authorList>
    </citation>
    <scope>NUCLEOTIDE SEQUENCE [LARGE SCALE GENOMIC DNA]</scope>
</reference>
<dbReference type="Proteomes" id="UP001732700">
    <property type="component" value="Chromosome 4A"/>
</dbReference>
<accession>A0ACD5WK82</accession>
<name>A0ACD5WK82_AVESA</name>
<evidence type="ECO:0000313" key="2">
    <source>
        <dbReference type="Proteomes" id="UP001732700"/>
    </source>
</evidence>
<sequence>MEFNNAYSTALIALSVLLLLRFLLLVVGKKNTNRLPPSPTGIPFFGHLHLLDKPFHATLCRLAARHGPIFSLRLGSRSAVVVSSPAYAKECFTEHDVTFAGRPDLPSLTLISKEYGGAVLSTLSHGPQWRTLRLVAAVHLLSAHRVSCMSDVISSEVRAMVVRLRHAAAASPRVQLRRRLFELSLSVLMETIADTKTTLANSDDVDYTDAGTDMSMEAREFKKEADAINEHLGTANLWDYLPFLQWFDVSGTKKTILAASSRRDAFLQGLIDSERRKVDNGDGGEKKSMISVLLSLQKKEPEVYTDKMIMGLLVNLFTAGTGTTSIAVEWAMSLLLNNPEVLKKARTEIEASVGKSRLVTAEDVPRFTYLRCIINETLRLYPPVPLLLPHQSTADCKVGGYHVPKDTMIMVNAYAVHRDPTMWENPHEFRPERFEDGKAEGLLLIPFGMGRRKCPGEAMALRVVGLILAALIQCFDWDQVDGVQVDMTEGLGTSFSAPKAVPFEAICKPRKL</sequence>
<organism evidence="1 2">
    <name type="scientific">Avena sativa</name>
    <name type="common">Oat</name>
    <dbReference type="NCBI Taxonomy" id="4498"/>
    <lineage>
        <taxon>Eukaryota</taxon>
        <taxon>Viridiplantae</taxon>
        <taxon>Streptophyta</taxon>
        <taxon>Embryophyta</taxon>
        <taxon>Tracheophyta</taxon>
        <taxon>Spermatophyta</taxon>
        <taxon>Magnoliopsida</taxon>
        <taxon>Liliopsida</taxon>
        <taxon>Poales</taxon>
        <taxon>Poaceae</taxon>
        <taxon>BOP clade</taxon>
        <taxon>Pooideae</taxon>
        <taxon>Poodae</taxon>
        <taxon>Poeae</taxon>
        <taxon>Poeae Chloroplast Group 1 (Aveneae type)</taxon>
        <taxon>Aveninae</taxon>
        <taxon>Avena</taxon>
    </lineage>
</organism>
<reference evidence="1" key="2">
    <citation type="submission" date="2025-09" db="UniProtKB">
        <authorList>
            <consortium name="EnsemblPlants"/>
        </authorList>
    </citation>
    <scope>IDENTIFICATION</scope>
</reference>
<protein>
    <submittedName>
        <fullName evidence="1">Uncharacterized protein</fullName>
    </submittedName>
</protein>
<keyword evidence="2" id="KW-1185">Reference proteome</keyword>
<evidence type="ECO:0000313" key="1">
    <source>
        <dbReference type="EnsemblPlants" id="AVESA.00010b.r2.4AG0653770.1.CDS"/>
    </source>
</evidence>